<dbReference type="Gene3D" id="3.40.50.620">
    <property type="entry name" value="HUPs"/>
    <property type="match status" value="1"/>
</dbReference>
<sequence length="110" mass="11848">MSSDAEADAHDLHRAQRMELIFSPITSTPETQHVIRTILLKEAEEGSKSVQKYLVATDLSGEAQHALEWTIGTVLGAGDTLMAIYVIDQDTVEDGGKIVPDDKIAGALNS</sequence>
<evidence type="ECO:0000313" key="2">
    <source>
        <dbReference type="Proteomes" id="UP001412239"/>
    </source>
</evidence>
<accession>A0A292PV34</accession>
<proteinExistence type="predicted"/>
<dbReference type="EMBL" id="LN891022">
    <property type="protein sequence ID" value="CUS11409.1"/>
    <property type="molecule type" value="Genomic_DNA"/>
</dbReference>
<gene>
    <name evidence="1" type="ORF">GSTUAT00004511001</name>
</gene>
<reference evidence="1" key="1">
    <citation type="submission" date="2015-10" db="EMBL/GenBank/DDBJ databases">
        <authorList>
            <person name="Regsiter A."/>
            <person name="william w."/>
        </authorList>
    </citation>
    <scope>NUCLEOTIDE SEQUENCE</scope>
    <source>
        <strain evidence="1">Montdore</strain>
    </source>
</reference>
<dbReference type="InterPro" id="IPR014729">
    <property type="entry name" value="Rossmann-like_a/b/a_fold"/>
</dbReference>
<name>A0A292PV34_9PEZI</name>
<keyword evidence="2" id="KW-1185">Reference proteome</keyword>
<protein>
    <submittedName>
        <fullName evidence="1">Uncharacterized protein</fullName>
    </submittedName>
</protein>
<dbReference type="AlphaFoldDB" id="A0A292PV34"/>
<evidence type="ECO:0000313" key="1">
    <source>
        <dbReference type="EMBL" id="CUS11409.1"/>
    </source>
</evidence>
<dbReference type="Proteomes" id="UP001412239">
    <property type="component" value="Unassembled WGS sequence"/>
</dbReference>
<organism evidence="1 2">
    <name type="scientific">Tuber aestivum</name>
    <name type="common">summer truffle</name>
    <dbReference type="NCBI Taxonomy" id="59557"/>
    <lineage>
        <taxon>Eukaryota</taxon>
        <taxon>Fungi</taxon>
        <taxon>Dikarya</taxon>
        <taxon>Ascomycota</taxon>
        <taxon>Pezizomycotina</taxon>
        <taxon>Pezizomycetes</taxon>
        <taxon>Pezizales</taxon>
        <taxon>Tuberaceae</taxon>
        <taxon>Tuber</taxon>
    </lineage>
</organism>